<accession>A0A7W9BFH0</accession>
<comment type="caution">
    <text evidence="1">The sequence shown here is derived from an EMBL/GenBank/DDBJ whole genome shotgun (WGS) entry which is preliminary data.</text>
</comment>
<dbReference type="EMBL" id="JACIJK010000009">
    <property type="protein sequence ID" value="MBB5716260.1"/>
    <property type="molecule type" value="Genomic_DNA"/>
</dbReference>
<evidence type="ECO:0000313" key="1">
    <source>
        <dbReference type="EMBL" id="MBB5716260.1"/>
    </source>
</evidence>
<dbReference type="AlphaFoldDB" id="A0A7W9BFH0"/>
<organism evidence="1 2">
    <name type="scientific">Sphingomonas aerophila</name>
    <dbReference type="NCBI Taxonomy" id="1344948"/>
    <lineage>
        <taxon>Bacteria</taxon>
        <taxon>Pseudomonadati</taxon>
        <taxon>Pseudomonadota</taxon>
        <taxon>Alphaproteobacteria</taxon>
        <taxon>Sphingomonadales</taxon>
        <taxon>Sphingomonadaceae</taxon>
        <taxon>Sphingomonas</taxon>
    </lineage>
</organism>
<proteinExistence type="predicted"/>
<protein>
    <submittedName>
        <fullName evidence="1">Uncharacterized protein</fullName>
    </submittedName>
</protein>
<keyword evidence="2" id="KW-1185">Reference proteome</keyword>
<dbReference type="Proteomes" id="UP000546200">
    <property type="component" value="Unassembled WGS sequence"/>
</dbReference>
<reference evidence="1 2" key="1">
    <citation type="submission" date="2020-08" db="EMBL/GenBank/DDBJ databases">
        <title>Genomic Encyclopedia of Type Strains, Phase IV (KMG-IV): sequencing the most valuable type-strain genomes for metagenomic binning, comparative biology and taxonomic classification.</title>
        <authorList>
            <person name="Goeker M."/>
        </authorList>
    </citation>
    <scope>NUCLEOTIDE SEQUENCE [LARGE SCALE GENOMIC DNA]</scope>
    <source>
        <strain evidence="1 2">DSM 100044</strain>
    </source>
</reference>
<sequence length="103" mass="11205">MLILPFLLLQASGQPQAVEPSPDVVVKGQHLSKLRLDISIDGDFLMDCRVAVSSGDTFIDSQACRAADVCVRRGMRTSSRLLACIDHRIALAVSRHDATKSKN</sequence>
<evidence type="ECO:0000313" key="2">
    <source>
        <dbReference type="Proteomes" id="UP000546200"/>
    </source>
</evidence>
<name>A0A7W9BFH0_9SPHN</name>
<gene>
    <name evidence="1" type="ORF">FHS94_003120</name>
</gene>